<organism evidence="2 3">
    <name type="scientific">Varroa destructor</name>
    <name type="common">Honeybee mite</name>
    <dbReference type="NCBI Taxonomy" id="109461"/>
    <lineage>
        <taxon>Eukaryota</taxon>
        <taxon>Metazoa</taxon>
        <taxon>Ecdysozoa</taxon>
        <taxon>Arthropoda</taxon>
        <taxon>Chelicerata</taxon>
        <taxon>Arachnida</taxon>
        <taxon>Acari</taxon>
        <taxon>Parasitiformes</taxon>
        <taxon>Mesostigmata</taxon>
        <taxon>Gamasina</taxon>
        <taxon>Dermanyssoidea</taxon>
        <taxon>Varroidae</taxon>
        <taxon>Varroa</taxon>
    </lineage>
</organism>
<accession>A0A7M7JL87</accession>
<evidence type="ECO:0008006" key="4">
    <source>
        <dbReference type="Google" id="ProtNLM"/>
    </source>
</evidence>
<dbReference type="InterPro" id="IPR013783">
    <property type="entry name" value="Ig-like_fold"/>
</dbReference>
<proteinExistence type="predicted"/>
<dbReference type="AlphaFoldDB" id="A0A7M7JL87"/>
<sequence>MISPSSSDYHPSLFPSLGFCGSAWFYASPPLPVTQPLALLQVDDLSFGFLMSRTAAAASPSPLLSPLRCGPGTFSRNFKRCLIIYVIGRSCRLCSTAGGGMPPEGSTSGGSLLLLLHLLVIGKECSCLSHLSLNVPFTVARGSSVALKARFALDNAAESLESVIWYRNDEEFVRLIVVRPDGNGHMDIYTDRPGVPIDKYRTVLRDGLCEVVLKNVPFESTGRYRVEVNTALPFPSQMSTEEVMVVVVPPRDGPSITGGIEDTKEGPFLDMMCVSGRSTPAAQLQWFINGKPVNPQLDVMRYPVDVDREGLQQSRLQLRILLDARKHFRRGKGHRIRVRCVATLRDGFELFDDRVFHQRGPDPNDIEAQEVLHTHPNPSDSAGRERGGDQLNDNKKSVILAGKAAASSTTGLNGQSSLLLVVNLLMCIFLRLYNTKNYI</sequence>
<dbReference type="SUPFAM" id="SSF48726">
    <property type="entry name" value="Immunoglobulin"/>
    <property type="match status" value="1"/>
</dbReference>
<feature type="region of interest" description="Disordered" evidence="1">
    <location>
        <begin position="373"/>
        <end position="392"/>
    </location>
</feature>
<reference evidence="2" key="1">
    <citation type="submission" date="2021-01" db="UniProtKB">
        <authorList>
            <consortium name="EnsemblMetazoa"/>
        </authorList>
    </citation>
    <scope>IDENTIFICATION</scope>
</reference>
<dbReference type="PANTHER" id="PTHR21261">
    <property type="entry name" value="BEAT PROTEIN"/>
    <property type="match status" value="1"/>
</dbReference>
<evidence type="ECO:0000313" key="2">
    <source>
        <dbReference type="EnsemblMetazoa" id="XP_022653904"/>
    </source>
</evidence>
<dbReference type="OMA" id="HANRTFL"/>
<dbReference type="KEGG" id="vde:111247364"/>
<dbReference type="InterPro" id="IPR036179">
    <property type="entry name" value="Ig-like_dom_sf"/>
</dbReference>
<dbReference type="PANTHER" id="PTHR21261:SF15">
    <property type="entry name" value="BEATEN PATH IIIA, ISOFORM D-RELATED"/>
    <property type="match status" value="1"/>
</dbReference>
<dbReference type="GeneID" id="111247364"/>
<protein>
    <recommendedName>
        <fullName evidence="4">Ig-like domain-containing protein</fullName>
    </recommendedName>
</protein>
<evidence type="ECO:0000313" key="3">
    <source>
        <dbReference type="Proteomes" id="UP000594260"/>
    </source>
</evidence>
<keyword evidence="3" id="KW-1185">Reference proteome</keyword>
<dbReference type="Proteomes" id="UP000594260">
    <property type="component" value="Unplaced"/>
</dbReference>
<dbReference type="Gene3D" id="2.60.40.10">
    <property type="entry name" value="Immunoglobulins"/>
    <property type="match status" value="2"/>
</dbReference>
<dbReference type="RefSeq" id="XP_022653904.1">
    <property type="nucleotide sequence ID" value="XM_022798169.1"/>
</dbReference>
<dbReference type="EnsemblMetazoa" id="XM_022798169">
    <property type="protein sequence ID" value="XP_022653904"/>
    <property type="gene ID" value="LOC111247364"/>
</dbReference>
<name>A0A7M7JL87_VARDE</name>
<dbReference type="OrthoDB" id="6415662at2759"/>
<feature type="compositionally biased region" description="Basic and acidic residues" evidence="1">
    <location>
        <begin position="382"/>
        <end position="392"/>
    </location>
</feature>
<evidence type="ECO:0000256" key="1">
    <source>
        <dbReference type="SAM" id="MobiDB-lite"/>
    </source>
</evidence>
<dbReference type="InParanoid" id="A0A7M7JL87"/>